<evidence type="ECO:0000313" key="14">
    <source>
        <dbReference type="Proteomes" id="UP000239649"/>
    </source>
</evidence>
<dbReference type="PANTHER" id="PTHR48007:SF4">
    <property type="entry name" value="LEUCINE-RICH REPEAT RECEPTOR-LIKE PROTEIN KINASE PXC1"/>
    <property type="match status" value="1"/>
</dbReference>
<evidence type="ECO:0000259" key="12">
    <source>
        <dbReference type="PROSITE" id="PS50011"/>
    </source>
</evidence>
<feature type="binding site" evidence="8">
    <location>
        <position position="995"/>
    </location>
    <ligand>
        <name>ATP</name>
        <dbReference type="ChEBI" id="CHEBI:30616"/>
    </ligand>
</feature>
<feature type="region of interest" description="Disordered" evidence="9">
    <location>
        <begin position="837"/>
        <end position="856"/>
    </location>
</feature>
<dbReference type="AlphaFoldDB" id="A0A2P6UZA5"/>
<dbReference type="GO" id="GO:0005524">
    <property type="term" value="F:ATP binding"/>
    <property type="evidence" value="ECO:0007669"/>
    <property type="project" value="UniProtKB-UniRule"/>
</dbReference>
<dbReference type="SUPFAM" id="SSF52058">
    <property type="entry name" value="L domain-like"/>
    <property type="match status" value="1"/>
</dbReference>
<feature type="signal peptide" evidence="11">
    <location>
        <begin position="1"/>
        <end position="37"/>
    </location>
</feature>
<feature type="transmembrane region" description="Helical" evidence="10">
    <location>
        <begin position="583"/>
        <end position="606"/>
    </location>
</feature>
<evidence type="ECO:0000256" key="5">
    <source>
        <dbReference type="ARBA" id="ARBA00022741"/>
    </source>
</evidence>
<keyword evidence="11" id="KW-0732">Signal</keyword>
<comment type="subcellular location">
    <subcellularLocation>
        <location evidence="1">Cytoplasm</location>
        <location evidence="1">Cytoskeleton</location>
        <location evidence="1">Cilium axoneme</location>
    </subcellularLocation>
</comment>
<dbReference type="Pfam" id="PF00069">
    <property type="entry name" value="Pkinase"/>
    <property type="match status" value="1"/>
</dbReference>
<feature type="compositionally biased region" description="Pro residues" evidence="9">
    <location>
        <begin position="761"/>
        <end position="776"/>
    </location>
</feature>
<evidence type="ECO:0000256" key="7">
    <source>
        <dbReference type="ARBA" id="ARBA00022840"/>
    </source>
</evidence>
<keyword evidence="5 8" id="KW-0547">Nucleotide-binding</keyword>
<keyword evidence="10" id="KW-1133">Transmembrane helix</keyword>
<feature type="region of interest" description="Disordered" evidence="9">
    <location>
        <begin position="523"/>
        <end position="544"/>
    </location>
</feature>
<keyword evidence="14" id="KW-1185">Reference proteome</keyword>
<dbReference type="InterPro" id="IPR000719">
    <property type="entry name" value="Prot_kinase_dom"/>
</dbReference>
<reference evidence="13 14" key="1">
    <citation type="journal article" date="2018" name="Plant J.">
        <title>Genome sequences of Chlorella sorokiniana UTEX 1602 and Micractinium conductrix SAG 241.80: implications to maltose excretion by a green alga.</title>
        <authorList>
            <person name="Arriola M.B."/>
            <person name="Velmurugan N."/>
            <person name="Zhang Y."/>
            <person name="Plunkett M.H."/>
            <person name="Hondzo H."/>
            <person name="Barney B.M."/>
        </authorList>
    </citation>
    <scope>NUCLEOTIDE SEQUENCE [LARGE SCALE GENOMIC DNA]</scope>
    <source>
        <strain evidence="13 14">SAG 241.80</strain>
    </source>
</reference>
<dbReference type="PROSITE" id="PS50011">
    <property type="entry name" value="PROTEIN_KINASE_DOM"/>
    <property type="match status" value="1"/>
</dbReference>
<dbReference type="InterPro" id="IPR032675">
    <property type="entry name" value="LRR_dom_sf"/>
</dbReference>
<keyword evidence="4" id="KW-0677">Repeat</keyword>
<feature type="compositionally biased region" description="Low complexity" evidence="9">
    <location>
        <begin position="721"/>
        <end position="743"/>
    </location>
</feature>
<evidence type="ECO:0000313" key="13">
    <source>
        <dbReference type="EMBL" id="PSC67144.1"/>
    </source>
</evidence>
<evidence type="ECO:0000256" key="6">
    <source>
        <dbReference type="ARBA" id="ARBA00022777"/>
    </source>
</evidence>
<protein>
    <submittedName>
        <fullName evidence="13">Serine threonine-kinase CTR1</fullName>
    </submittedName>
</protein>
<feature type="compositionally biased region" description="Gly residues" evidence="9">
    <location>
        <begin position="532"/>
        <end position="541"/>
    </location>
</feature>
<keyword evidence="6" id="KW-0418">Kinase</keyword>
<dbReference type="GO" id="GO:0005930">
    <property type="term" value="C:axoneme"/>
    <property type="evidence" value="ECO:0007669"/>
    <property type="project" value="UniProtKB-SubCell"/>
</dbReference>
<evidence type="ECO:0000256" key="9">
    <source>
        <dbReference type="SAM" id="MobiDB-lite"/>
    </source>
</evidence>
<dbReference type="EMBL" id="LHPF02000095">
    <property type="protein sequence ID" value="PSC67144.1"/>
    <property type="molecule type" value="Genomic_DNA"/>
</dbReference>
<dbReference type="Proteomes" id="UP000239649">
    <property type="component" value="Unassembled WGS sequence"/>
</dbReference>
<keyword evidence="7 8" id="KW-0067">ATP-binding</keyword>
<evidence type="ECO:0000256" key="11">
    <source>
        <dbReference type="SAM" id="SignalP"/>
    </source>
</evidence>
<dbReference type="PROSITE" id="PS00107">
    <property type="entry name" value="PROTEIN_KINASE_ATP"/>
    <property type="match status" value="1"/>
</dbReference>
<sequence>MAGGGGGVRRRGKGGLGAAPSRTALMVLLLLAACVRGEEAELQMLDEIGEANMMKDFRNEINSKLPVWAVRFPGWLRANPSHHCHWAGVKCEHWPPHGQRITHIQLWDMNELTARELAHLKELEAQHAQNSSQAGADSAGGAAGLALPQDAARLPRLQELSVRQTLLPLAGGLPQRWLARGAFPLLRSLNLRAPSLGAPLPELRPGLLPALEHLEIEVEDGGGGALPTSWGADPETLPSLLALNLHLPFEGQLPPQWGRGFWQLQELALTGAGWRRAASAVPREQPPNLSRGANLPQPEPAGGQGDGAPDAGSARGAGGGARPRPLPSALRLPEQWAAGFPALRLLSLAGLGIPGSLPLQWLDASAFPLLAVLDLSGNCLSGSLPPQLFSEHTMLRTVDLSTNNFTGELPGAWAPSQVVTLDLMANSLSGPAFPPAWLEEGALPMLRSLHLSGNAALTGRLPEHLRWPAIDSLRLAGTGLEGIIPQGWCLGSLKHSLQHMWIRGTRIDPTLPECINRGESRVQLDVPTPSGGTQGGGGGDGSTAAAGVEVGRGILPGSLPPGLLTRNKPDWRRSMHSMGARGVAVLAAGMAMAALLAGGVAGRLLWQRRERRLRGFLAAAHDHGGRSVDGGAPADQERHLLLCSDDPAARAEAAELGEHGNRARMAALLAAAAGGPAGGGTASAASSGVELMAVDALPASAQHHQLSPAVQQQQVQQQQQQQQQAAAAAPGQQQQQRWQQQTQQKHRLSQEAREPTSLPRAPAPPPPPQQQQPPPQQQQQAEEVQEQQAEEPTPWALLSLSEPAASWAQLSSGGVSSRGASSRACSLHGSEIMPALGGGGSGGGAPALNAQGSTNPWPANPFAAAAAASSGGSSAFNSAGRSQPTGTAAAAAAAAAAVVADGKAVTLGGVGADVAQQAQQEQQGLAAQQLPAAQQAAQQAAQRSHSWGLQSTSLQLRPGQLKFCKDERGRLQVLGEGGFAVVYLARMGGHQVAVKVFELGAGITSEAVWREVSLLRCCCHPRIVPVHGVAIKGQVLMMAMELMKGGSLRAALRRPATREALAWGARGRQVAIDVAEALAYLHGEVKVLHSDLKSSNVLLTEDLRSAVSDLGLAQVLSLSARTAAGLSLAYAAPEQVMGLRCGLAADIYSFGVLLVELTTQQVGAKRGAWHLPRVPEECSQATLDLIVACINPVPQLRPPADQVLRRLVAERDGLGAL</sequence>
<evidence type="ECO:0000256" key="4">
    <source>
        <dbReference type="ARBA" id="ARBA00022737"/>
    </source>
</evidence>
<feature type="domain" description="Protein kinase" evidence="12">
    <location>
        <begin position="968"/>
        <end position="1214"/>
    </location>
</feature>
<evidence type="ECO:0000256" key="1">
    <source>
        <dbReference type="ARBA" id="ARBA00004430"/>
    </source>
</evidence>
<feature type="region of interest" description="Disordered" evidence="9">
    <location>
        <begin position="721"/>
        <end position="793"/>
    </location>
</feature>
<dbReference type="SMART" id="SM00220">
    <property type="entry name" value="S_TKc"/>
    <property type="match status" value="1"/>
</dbReference>
<keyword evidence="2" id="KW-0433">Leucine-rich repeat</keyword>
<dbReference type="InterPro" id="IPR008271">
    <property type="entry name" value="Ser/Thr_kinase_AS"/>
</dbReference>
<dbReference type="OrthoDB" id="512375at2759"/>
<organism evidence="13 14">
    <name type="scientific">Micractinium conductrix</name>
    <dbReference type="NCBI Taxonomy" id="554055"/>
    <lineage>
        <taxon>Eukaryota</taxon>
        <taxon>Viridiplantae</taxon>
        <taxon>Chlorophyta</taxon>
        <taxon>core chlorophytes</taxon>
        <taxon>Trebouxiophyceae</taxon>
        <taxon>Chlorellales</taxon>
        <taxon>Chlorellaceae</taxon>
        <taxon>Chlorella clade</taxon>
        <taxon>Micractinium</taxon>
    </lineage>
</organism>
<dbReference type="STRING" id="554055.A0A2P6UZA5"/>
<gene>
    <name evidence="13" type="ORF">C2E20_9165</name>
</gene>
<keyword evidence="3" id="KW-0808">Transferase</keyword>
<dbReference type="Gene3D" id="3.80.10.10">
    <property type="entry name" value="Ribonuclease Inhibitor"/>
    <property type="match status" value="2"/>
</dbReference>
<name>A0A2P6UZA5_9CHLO</name>
<accession>A0A2P6UZA5</accession>
<evidence type="ECO:0000256" key="10">
    <source>
        <dbReference type="SAM" id="Phobius"/>
    </source>
</evidence>
<dbReference type="SUPFAM" id="SSF56112">
    <property type="entry name" value="Protein kinase-like (PK-like)"/>
    <property type="match status" value="1"/>
</dbReference>
<comment type="caution">
    <text evidence="13">The sequence shown here is derived from an EMBL/GenBank/DDBJ whole genome shotgun (WGS) entry which is preliminary data.</text>
</comment>
<keyword evidence="10" id="KW-0812">Transmembrane</keyword>
<feature type="chain" id="PRO_5015145088" evidence="11">
    <location>
        <begin position="38"/>
        <end position="1217"/>
    </location>
</feature>
<dbReference type="PANTHER" id="PTHR48007">
    <property type="entry name" value="LEUCINE-RICH REPEAT RECEPTOR-LIKE PROTEIN KINASE PXC1"/>
    <property type="match status" value="1"/>
</dbReference>
<evidence type="ECO:0000256" key="3">
    <source>
        <dbReference type="ARBA" id="ARBA00022679"/>
    </source>
</evidence>
<keyword evidence="10" id="KW-0472">Membrane</keyword>
<proteinExistence type="predicted"/>
<dbReference type="GO" id="GO:0004672">
    <property type="term" value="F:protein kinase activity"/>
    <property type="evidence" value="ECO:0007669"/>
    <property type="project" value="InterPro"/>
</dbReference>
<dbReference type="InterPro" id="IPR046959">
    <property type="entry name" value="PRK1-6/SRF4-like"/>
</dbReference>
<dbReference type="InterPro" id="IPR011009">
    <property type="entry name" value="Kinase-like_dom_sf"/>
</dbReference>
<feature type="region of interest" description="Disordered" evidence="9">
    <location>
        <begin position="278"/>
        <end position="327"/>
    </location>
</feature>
<dbReference type="Pfam" id="PF00560">
    <property type="entry name" value="LRR_1"/>
    <property type="match status" value="1"/>
</dbReference>
<evidence type="ECO:0000256" key="2">
    <source>
        <dbReference type="ARBA" id="ARBA00022614"/>
    </source>
</evidence>
<dbReference type="InterPro" id="IPR001611">
    <property type="entry name" value="Leu-rich_rpt"/>
</dbReference>
<evidence type="ECO:0000256" key="8">
    <source>
        <dbReference type="PROSITE-ProRule" id="PRU10141"/>
    </source>
</evidence>
<dbReference type="Gene3D" id="1.10.510.10">
    <property type="entry name" value="Transferase(Phosphotransferase) domain 1"/>
    <property type="match status" value="1"/>
</dbReference>
<dbReference type="InterPro" id="IPR017441">
    <property type="entry name" value="Protein_kinase_ATP_BS"/>
</dbReference>
<dbReference type="PROSITE" id="PS00108">
    <property type="entry name" value="PROTEIN_KINASE_ST"/>
    <property type="match status" value="1"/>
</dbReference>